<keyword evidence="4 6" id="KW-1133">Transmembrane helix</keyword>
<organism evidence="7 8">
    <name type="scientific">Rhizoctonia solani AG-3 Rhs1AP</name>
    <dbReference type="NCBI Taxonomy" id="1086054"/>
    <lineage>
        <taxon>Eukaryota</taxon>
        <taxon>Fungi</taxon>
        <taxon>Dikarya</taxon>
        <taxon>Basidiomycota</taxon>
        <taxon>Agaricomycotina</taxon>
        <taxon>Agaricomycetes</taxon>
        <taxon>Cantharellales</taxon>
        <taxon>Ceratobasidiaceae</taxon>
        <taxon>Rhizoctonia</taxon>
    </lineage>
</organism>
<evidence type="ECO:0000256" key="4">
    <source>
        <dbReference type="ARBA" id="ARBA00022989"/>
    </source>
</evidence>
<comment type="subcellular location">
    <subcellularLocation>
        <location evidence="1">Membrane</location>
        <topology evidence="1">Multi-pass membrane protein</topology>
    </subcellularLocation>
</comment>
<feature type="transmembrane region" description="Helical" evidence="6">
    <location>
        <begin position="220"/>
        <end position="241"/>
    </location>
</feature>
<keyword evidence="3 6" id="KW-0812">Transmembrane</keyword>
<evidence type="ECO:0000313" key="8">
    <source>
        <dbReference type="Proteomes" id="UP000030108"/>
    </source>
</evidence>
<gene>
    <name evidence="7" type="ORF">RSOL_089520</name>
</gene>
<dbReference type="EMBL" id="JATN01000322">
    <property type="protein sequence ID" value="EUC55076.1"/>
    <property type="molecule type" value="Genomic_DNA"/>
</dbReference>
<dbReference type="OrthoDB" id="2962993at2759"/>
<dbReference type="Proteomes" id="UP000030108">
    <property type="component" value="Unassembled WGS sequence"/>
</dbReference>
<keyword evidence="5 6" id="KW-0472">Membrane</keyword>
<comment type="caution">
    <text evidence="7">The sequence shown here is derived from an EMBL/GenBank/DDBJ whole genome shotgun (WGS) entry which is preliminary data.</text>
</comment>
<proteinExistence type="predicted"/>
<accession>X8J1E7</accession>
<feature type="transmembrane region" description="Helical" evidence="6">
    <location>
        <begin position="188"/>
        <end position="208"/>
    </location>
</feature>
<keyword evidence="2" id="KW-0813">Transport</keyword>
<dbReference type="InterPro" id="IPR036259">
    <property type="entry name" value="MFS_trans_sf"/>
</dbReference>
<sequence>MANIELASLLVYSYPDRYLDAAEMLAKHLHDGTRPGDLSRVQSKNVGDVPLGRIPIHCVAVWDMHLQDGDYDQWVHCTKHVIYYDEHRIPKWDDHKPVWTHKLNSSRSDVQGGLPLEATRPFGMSTLLFSIWTAFSERNTPSPIMPNGFDPGASYAGTVIAACGVFPTVAVAIAWAGNNAGGELKRGVVLAMTIGFGNLGGIVSSFIYRTQDSPRFHLGHGVVIGVLCMSWVASAIAFLVYRRLNSQKDELCARENIVDCEERRAEYRDLGDASPLFRYTL</sequence>
<feature type="non-terminal residue" evidence="7">
    <location>
        <position position="281"/>
    </location>
</feature>
<dbReference type="PANTHER" id="PTHR43791">
    <property type="entry name" value="PERMEASE-RELATED"/>
    <property type="match status" value="1"/>
</dbReference>
<feature type="transmembrane region" description="Helical" evidence="6">
    <location>
        <begin position="155"/>
        <end position="176"/>
    </location>
</feature>
<dbReference type="GO" id="GO:0016020">
    <property type="term" value="C:membrane"/>
    <property type="evidence" value="ECO:0007669"/>
    <property type="project" value="UniProtKB-SubCell"/>
</dbReference>
<evidence type="ECO:0000256" key="3">
    <source>
        <dbReference type="ARBA" id="ARBA00022692"/>
    </source>
</evidence>
<dbReference type="PANTHER" id="PTHR43791:SF57">
    <property type="entry name" value="MAJOR FACILITATOR SUPERFAMILY (MFS) PROFILE DOMAIN-CONTAINING PROTEIN"/>
    <property type="match status" value="1"/>
</dbReference>
<evidence type="ECO:0000256" key="5">
    <source>
        <dbReference type="ARBA" id="ARBA00023136"/>
    </source>
</evidence>
<name>X8J1E7_9AGAM</name>
<protein>
    <submittedName>
        <fullName evidence="7">Transmembrane protein, putative</fullName>
    </submittedName>
</protein>
<dbReference type="AlphaFoldDB" id="X8J1E7"/>
<dbReference type="SUPFAM" id="SSF103473">
    <property type="entry name" value="MFS general substrate transporter"/>
    <property type="match status" value="1"/>
</dbReference>
<evidence type="ECO:0000256" key="1">
    <source>
        <dbReference type="ARBA" id="ARBA00004141"/>
    </source>
</evidence>
<dbReference type="GO" id="GO:0022857">
    <property type="term" value="F:transmembrane transporter activity"/>
    <property type="evidence" value="ECO:0007669"/>
    <property type="project" value="TreeGrafter"/>
</dbReference>
<evidence type="ECO:0000256" key="2">
    <source>
        <dbReference type="ARBA" id="ARBA00022448"/>
    </source>
</evidence>
<evidence type="ECO:0000313" key="7">
    <source>
        <dbReference type="EMBL" id="EUC55076.1"/>
    </source>
</evidence>
<reference evidence="8" key="1">
    <citation type="journal article" date="2014" name="Genome Announc.">
        <title>Draft genome sequence of the plant-pathogenic soil fungus Rhizoctonia solani anastomosis group 3 strain Rhs1AP.</title>
        <authorList>
            <person name="Cubeta M.A."/>
            <person name="Thomas E."/>
            <person name="Dean R.A."/>
            <person name="Jabaji S."/>
            <person name="Neate S.M."/>
            <person name="Tavantzis S."/>
            <person name="Toda T."/>
            <person name="Vilgalys R."/>
            <person name="Bharathan N."/>
            <person name="Fedorova-Abrams N."/>
            <person name="Pakala S.B."/>
            <person name="Pakala S.M."/>
            <person name="Zafar N."/>
            <person name="Joardar V."/>
            <person name="Losada L."/>
            <person name="Nierman W.C."/>
        </authorList>
    </citation>
    <scope>NUCLEOTIDE SEQUENCE [LARGE SCALE GENOMIC DNA]</scope>
    <source>
        <strain evidence="8">AG-3</strain>
    </source>
</reference>
<evidence type="ECO:0000256" key="6">
    <source>
        <dbReference type="SAM" id="Phobius"/>
    </source>
</evidence>